<dbReference type="EMBL" id="JAWDGP010008074">
    <property type="protein sequence ID" value="KAK3691853.1"/>
    <property type="molecule type" value="Genomic_DNA"/>
</dbReference>
<dbReference type="AlphaFoldDB" id="A0AAE0XEG3"/>
<proteinExistence type="predicted"/>
<reference evidence="2" key="1">
    <citation type="journal article" date="2023" name="G3 (Bethesda)">
        <title>A reference genome for the long-term kleptoplast-retaining sea slug Elysia crispata morphotype clarki.</title>
        <authorList>
            <person name="Eastman K.E."/>
            <person name="Pendleton A.L."/>
            <person name="Shaikh M.A."/>
            <person name="Suttiyut T."/>
            <person name="Ogas R."/>
            <person name="Tomko P."/>
            <person name="Gavelis G."/>
            <person name="Widhalm J.R."/>
            <person name="Wisecaver J.H."/>
        </authorList>
    </citation>
    <scope>NUCLEOTIDE SEQUENCE</scope>
    <source>
        <strain evidence="2">ECLA1</strain>
    </source>
</reference>
<feature type="compositionally biased region" description="Basic and acidic residues" evidence="1">
    <location>
        <begin position="1"/>
        <end position="12"/>
    </location>
</feature>
<feature type="compositionally biased region" description="Basic and acidic residues" evidence="1">
    <location>
        <begin position="82"/>
        <end position="98"/>
    </location>
</feature>
<sequence>MNSRRTREEKQSRQQLDQLARSISISPALKHGQSASPIERTCDERKDATNWSIFWSNPGTQRQQRLSRRSPELSIRTRHPKEKVNRRESRENTECKRD</sequence>
<protein>
    <submittedName>
        <fullName evidence="2">Uncharacterized protein</fullName>
    </submittedName>
</protein>
<evidence type="ECO:0000256" key="1">
    <source>
        <dbReference type="SAM" id="MobiDB-lite"/>
    </source>
</evidence>
<feature type="compositionally biased region" description="Polar residues" evidence="1">
    <location>
        <begin position="49"/>
        <end position="64"/>
    </location>
</feature>
<keyword evidence="3" id="KW-1185">Reference proteome</keyword>
<organism evidence="2 3">
    <name type="scientific">Elysia crispata</name>
    <name type="common">lettuce slug</name>
    <dbReference type="NCBI Taxonomy" id="231223"/>
    <lineage>
        <taxon>Eukaryota</taxon>
        <taxon>Metazoa</taxon>
        <taxon>Spiralia</taxon>
        <taxon>Lophotrochozoa</taxon>
        <taxon>Mollusca</taxon>
        <taxon>Gastropoda</taxon>
        <taxon>Heterobranchia</taxon>
        <taxon>Euthyneura</taxon>
        <taxon>Panpulmonata</taxon>
        <taxon>Sacoglossa</taxon>
        <taxon>Placobranchoidea</taxon>
        <taxon>Plakobranchidae</taxon>
        <taxon>Elysia</taxon>
    </lineage>
</organism>
<dbReference type="Proteomes" id="UP001283361">
    <property type="component" value="Unassembled WGS sequence"/>
</dbReference>
<evidence type="ECO:0000313" key="3">
    <source>
        <dbReference type="Proteomes" id="UP001283361"/>
    </source>
</evidence>
<comment type="caution">
    <text evidence="2">The sequence shown here is derived from an EMBL/GenBank/DDBJ whole genome shotgun (WGS) entry which is preliminary data.</text>
</comment>
<accession>A0AAE0XEG3</accession>
<gene>
    <name evidence="2" type="ORF">RRG08_014235</name>
</gene>
<feature type="compositionally biased region" description="Polar residues" evidence="1">
    <location>
        <begin position="13"/>
        <end position="25"/>
    </location>
</feature>
<evidence type="ECO:0000313" key="2">
    <source>
        <dbReference type="EMBL" id="KAK3691853.1"/>
    </source>
</evidence>
<name>A0AAE0XEG3_9GAST</name>
<feature type="region of interest" description="Disordered" evidence="1">
    <location>
        <begin position="1"/>
        <end position="98"/>
    </location>
</feature>